<keyword evidence="4" id="KW-0997">Cell inner membrane</keyword>
<accession>A0A967BBG1</accession>
<keyword evidence="16" id="KW-1185">Reference proteome</keyword>
<evidence type="ECO:0000259" key="14">
    <source>
        <dbReference type="Pfam" id="PF13145"/>
    </source>
</evidence>
<keyword evidence="8" id="KW-0143">Chaperone</keyword>
<evidence type="ECO:0000256" key="1">
    <source>
        <dbReference type="ARBA" id="ARBA00004382"/>
    </source>
</evidence>
<evidence type="ECO:0000256" key="10">
    <source>
        <dbReference type="ARBA" id="ARBA00031484"/>
    </source>
</evidence>
<evidence type="ECO:0000256" key="5">
    <source>
        <dbReference type="ARBA" id="ARBA00022692"/>
    </source>
</evidence>
<dbReference type="Gene3D" id="3.10.50.40">
    <property type="match status" value="1"/>
</dbReference>
<evidence type="ECO:0000256" key="12">
    <source>
        <dbReference type="ARBA" id="ARBA00040743"/>
    </source>
</evidence>
<comment type="similarity">
    <text evidence="11">Belongs to the PpiD chaperone family.</text>
</comment>
<dbReference type="Proteomes" id="UP000639775">
    <property type="component" value="Unassembled WGS sequence"/>
</dbReference>
<evidence type="ECO:0000256" key="11">
    <source>
        <dbReference type="ARBA" id="ARBA00038408"/>
    </source>
</evidence>
<dbReference type="InterPro" id="IPR027304">
    <property type="entry name" value="Trigger_fact/SurA_dom_sf"/>
</dbReference>
<keyword evidence="3" id="KW-1003">Cell membrane</keyword>
<name>A0A967BBG1_9RHOB</name>
<dbReference type="Pfam" id="PF13145">
    <property type="entry name" value="Rotamase_2"/>
    <property type="match status" value="1"/>
</dbReference>
<evidence type="ECO:0000256" key="3">
    <source>
        <dbReference type="ARBA" id="ARBA00022475"/>
    </source>
</evidence>
<dbReference type="InterPro" id="IPR052029">
    <property type="entry name" value="PpiD_chaperone"/>
</dbReference>
<evidence type="ECO:0000256" key="4">
    <source>
        <dbReference type="ARBA" id="ARBA00022519"/>
    </source>
</evidence>
<reference evidence="15" key="1">
    <citation type="submission" date="2020-03" db="EMBL/GenBank/DDBJ databases">
        <title>Roseovarius gahaiensis sp. nov., isolated from Gahai Saline Lake, China.</title>
        <authorList>
            <person name="Sun X."/>
        </authorList>
    </citation>
    <scope>NUCLEOTIDE SEQUENCE</scope>
    <source>
        <strain evidence="15">GH877</strain>
    </source>
</reference>
<protein>
    <recommendedName>
        <fullName evidence="2">Parvulin-like PPIase</fullName>
    </recommendedName>
    <alternativeName>
        <fullName evidence="9">Peptidyl-prolyl cis-trans isomerase plp</fullName>
    </alternativeName>
    <alternativeName>
        <fullName evidence="12">Periplasmic chaperone PpiD</fullName>
    </alternativeName>
    <alternativeName>
        <fullName evidence="13">Periplasmic folding chaperone</fullName>
    </alternativeName>
    <alternativeName>
        <fullName evidence="10">Rotamase plp</fullName>
    </alternativeName>
</protein>
<evidence type="ECO:0000256" key="8">
    <source>
        <dbReference type="ARBA" id="ARBA00023186"/>
    </source>
</evidence>
<evidence type="ECO:0000256" key="2">
    <source>
        <dbReference type="ARBA" id="ARBA00018370"/>
    </source>
</evidence>
<evidence type="ECO:0000313" key="16">
    <source>
        <dbReference type="Proteomes" id="UP000639775"/>
    </source>
</evidence>
<keyword evidence="7" id="KW-0472">Membrane</keyword>
<dbReference type="GO" id="GO:0003755">
    <property type="term" value="F:peptidyl-prolyl cis-trans isomerase activity"/>
    <property type="evidence" value="ECO:0007669"/>
    <property type="project" value="InterPro"/>
</dbReference>
<organism evidence="15 16">
    <name type="scientific">Roseovarius gahaiensis</name>
    <dbReference type="NCBI Taxonomy" id="2716691"/>
    <lineage>
        <taxon>Bacteria</taxon>
        <taxon>Pseudomonadati</taxon>
        <taxon>Pseudomonadota</taxon>
        <taxon>Alphaproteobacteria</taxon>
        <taxon>Rhodobacterales</taxon>
        <taxon>Roseobacteraceae</taxon>
        <taxon>Roseovarius</taxon>
    </lineage>
</organism>
<keyword evidence="6" id="KW-1133">Transmembrane helix</keyword>
<gene>
    <name evidence="15" type="ORF">HAT86_00830</name>
</gene>
<keyword evidence="15" id="KW-0413">Isomerase</keyword>
<proteinExistence type="inferred from homology"/>
<sequence length="613" mass="66749">MAANSISKTLVWILMGLLILGLGGFGVTNLSGNVRSVGSVGDTEIDMNEYARALQNELNAGAAGSGQPMTLQQARQNGVTDAVLSRLIATASLDHEAGRLGISIGDENLRQQILEIPGFQGIDGNFDREAYSFALDRTGLSEAEFEEDMRADTARSLLQAAIMAGIKAPDGYTNPLLTYLAEERDVSFATLQRSDLDTGLPAPTDEELKAYHQSHLPDFTTPQVKRITYAYLTPEMIIDTVEVDEQSMRDAYEARIDEFRQPERRLVERLIFADSTTANDALARIEDGDITFEDLVAERGLALADIDMGDVTENDLDAAADPIFAAQSGDIVGPLDTDLGPALFRVNAILAAQETTFEEAEAELRDELASDRARRVIETQITNIDDLLAGGATIEDLAAETDMQTGTLDWHDEVRDGIAAYAKFREAADSVTAEDYPEVMDLDDGGIFALRLDDVIDPEVQPLDEVRSAVVAGWRAQATVDALKAQVDPQLAQLRTGASFEELGLDPTMATDLTRQGFQPDTPPEFIETVFGMDKGDVTVIDGNARIFVLRLDDVRAPDTSSPELATLQQRLREQAASGLAQDMFQMLANDIRQRAGLTIDQQAINAVHSNFQ</sequence>
<evidence type="ECO:0000313" key="15">
    <source>
        <dbReference type="EMBL" id="NHQ73011.1"/>
    </source>
</evidence>
<evidence type="ECO:0000256" key="13">
    <source>
        <dbReference type="ARBA" id="ARBA00042775"/>
    </source>
</evidence>
<dbReference type="Gene3D" id="1.10.4030.10">
    <property type="entry name" value="Porin chaperone SurA, peptide-binding domain"/>
    <property type="match status" value="1"/>
</dbReference>
<dbReference type="PANTHER" id="PTHR47529:SF1">
    <property type="entry name" value="PERIPLASMIC CHAPERONE PPID"/>
    <property type="match status" value="1"/>
</dbReference>
<dbReference type="InterPro" id="IPR000297">
    <property type="entry name" value="PPIase_PpiC"/>
</dbReference>
<dbReference type="GO" id="GO:0005886">
    <property type="term" value="C:plasma membrane"/>
    <property type="evidence" value="ECO:0007669"/>
    <property type="project" value="UniProtKB-SubCell"/>
</dbReference>
<dbReference type="InterPro" id="IPR046357">
    <property type="entry name" value="PPIase_dom_sf"/>
</dbReference>
<dbReference type="PANTHER" id="PTHR47529">
    <property type="entry name" value="PEPTIDYL-PROLYL CIS-TRANS ISOMERASE D"/>
    <property type="match status" value="1"/>
</dbReference>
<dbReference type="AlphaFoldDB" id="A0A967BBG1"/>
<comment type="subcellular location">
    <subcellularLocation>
        <location evidence="1">Cell inner membrane</location>
        <topology evidence="1">Single-pass type II membrane protein</topology>
        <orientation evidence="1">Periplasmic side</orientation>
    </subcellularLocation>
</comment>
<dbReference type="RefSeq" id="WP_167192694.1">
    <property type="nucleotide sequence ID" value="NZ_JAAORB010000001.1"/>
</dbReference>
<evidence type="ECO:0000256" key="7">
    <source>
        <dbReference type="ARBA" id="ARBA00023136"/>
    </source>
</evidence>
<dbReference type="SUPFAM" id="SSF54534">
    <property type="entry name" value="FKBP-like"/>
    <property type="match status" value="1"/>
</dbReference>
<dbReference type="Pfam" id="PF13624">
    <property type="entry name" value="SurA_N_3"/>
    <property type="match status" value="1"/>
</dbReference>
<dbReference type="SUPFAM" id="SSF109998">
    <property type="entry name" value="Triger factor/SurA peptide-binding domain-like"/>
    <property type="match status" value="1"/>
</dbReference>
<dbReference type="EMBL" id="JAAORB010000001">
    <property type="protein sequence ID" value="NHQ73011.1"/>
    <property type="molecule type" value="Genomic_DNA"/>
</dbReference>
<evidence type="ECO:0000256" key="9">
    <source>
        <dbReference type="ARBA" id="ARBA00030642"/>
    </source>
</evidence>
<evidence type="ECO:0000256" key="6">
    <source>
        <dbReference type="ARBA" id="ARBA00022989"/>
    </source>
</evidence>
<keyword evidence="5" id="KW-0812">Transmembrane</keyword>
<feature type="domain" description="PpiC" evidence="14">
    <location>
        <begin position="243"/>
        <end position="361"/>
    </location>
</feature>
<comment type="caution">
    <text evidence="15">The sequence shown here is derived from an EMBL/GenBank/DDBJ whole genome shotgun (WGS) entry which is preliminary data.</text>
</comment>